<proteinExistence type="predicted"/>
<dbReference type="Pfam" id="PF13847">
    <property type="entry name" value="Methyltransf_31"/>
    <property type="match status" value="1"/>
</dbReference>
<dbReference type="PROSITE" id="PS00092">
    <property type="entry name" value="N6_MTASE"/>
    <property type="match status" value="1"/>
</dbReference>
<name>E0XSQ3_9PROT</name>
<dbReference type="InterPro" id="IPR050320">
    <property type="entry name" value="N5-glutamine_MTase"/>
</dbReference>
<keyword evidence="3" id="KW-0949">S-adenosyl-L-methionine</keyword>
<reference evidence="5" key="1">
    <citation type="journal article" date="2011" name="Environ. Microbiol.">
        <title>Time-series analyses of Monterey Bay coastal microbial picoplankton using a 'genome proxy' microarray.</title>
        <authorList>
            <person name="Rich V.I."/>
            <person name="Pham V.D."/>
            <person name="Eppley J."/>
            <person name="Shi Y."/>
            <person name="DeLong E.F."/>
        </authorList>
    </citation>
    <scope>NUCLEOTIDE SEQUENCE</scope>
</reference>
<evidence type="ECO:0000259" key="4">
    <source>
        <dbReference type="Pfam" id="PF13847"/>
    </source>
</evidence>
<dbReference type="AlphaFoldDB" id="E0XSQ3"/>
<dbReference type="CDD" id="cd02440">
    <property type="entry name" value="AdoMet_MTases"/>
    <property type="match status" value="1"/>
</dbReference>
<dbReference type="Gene3D" id="3.40.50.150">
    <property type="entry name" value="Vaccinia Virus protein VP39"/>
    <property type="match status" value="1"/>
</dbReference>
<dbReference type="InterPro" id="IPR019874">
    <property type="entry name" value="RF_methyltr_PrmC"/>
</dbReference>
<dbReference type="EMBL" id="GU474864">
    <property type="protein sequence ID" value="ADI17444.1"/>
    <property type="molecule type" value="Genomic_DNA"/>
</dbReference>
<evidence type="ECO:0000313" key="5">
    <source>
        <dbReference type="EMBL" id="ADI17444.1"/>
    </source>
</evidence>
<dbReference type="InterPro" id="IPR029063">
    <property type="entry name" value="SAM-dependent_MTases_sf"/>
</dbReference>
<evidence type="ECO:0000256" key="1">
    <source>
        <dbReference type="ARBA" id="ARBA00022603"/>
    </source>
</evidence>
<dbReference type="GO" id="GO:0032259">
    <property type="term" value="P:methylation"/>
    <property type="evidence" value="ECO:0007669"/>
    <property type="project" value="UniProtKB-KW"/>
</dbReference>
<feature type="domain" description="Methyltransferase" evidence="4">
    <location>
        <begin position="47"/>
        <end position="118"/>
    </location>
</feature>
<organism evidence="5">
    <name type="scientific">uncultured Rhodospirillales bacterium HF0070_31K06</name>
    <dbReference type="NCBI Taxonomy" id="710786"/>
    <lineage>
        <taxon>Bacteria</taxon>
        <taxon>Pseudomonadati</taxon>
        <taxon>Pseudomonadota</taxon>
        <taxon>Alphaproteobacteria</taxon>
        <taxon>Rhodospirillales</taxon>
        <taxon>environmental samples</taxon>
    </lineage>
</organism>
<keyword evidence="2" id="KW-0808">Transferase</keyword>
<evidence type="ECO:0000256" key="3">
    <source>
        <dbReference type="ARBA" id="ARBA00022691"/>
    </source>
</evidence>
<dbReference type="NCBIfam" id="TIGR03534">
    <property type="entry name" value="RF_mod_PrmC"/>
    <property type="match status" value="1"/>
</dbReference>
<dbReference type="InterPro" id="IPR002052">
    <property type="entry name" value="DNA_methylase_N6_adenine_CS"/>
</dbReference>
<dbReference type="PANTHER" id="PTHR18895">
    <property type="entry name" value="HEMK METHYLTRANSFERASE"/>
    <property type="match status" value="1"/>
</dbReference>
<dbReference type="GO" id="GO:0003676">
    <property type="term" value="F:nucleic acid binding"/>
    <property type="evidence" value="ECO:0007669"/>
    <property type="project" value="InterPro"/>
</dbReference>
<dbReference type="InterPro" id="IPR025714">
    <property type="entry name" value="Methyltranfer_dom"/>
</dbReference>
<dbReference type="InterPro" id="IPR004556">
    <property type="entry name" value="HemK-like"/>
</dbReference>
<protein>
    <submittedName>
        <fullName evidence="5">Methylase of polypeptide chain release factors</fullName>
    </submittedName>
</protein>
<dbReference type="GO" id="GO:0036009">
    <property type="term" value="F:protein-glutamine N-methyltransferase activity"/>
    <property type="evidence" value="ECO:0007669"/>
    <property type="project" value="TreeGrafter"/>
</dbReference>
<dbReference type="PANTHER" id="PTHR18895:SF74">
    <property type="entry name" value="MTRF1L RELEASE FACTOR GLUTAMINE METHYLTRANSFERASE"/>
    <property type="match status" value="1"/>
</dbReference>
<dbReference type="SUPFAM" id="SSF53335">
    <property type="entry name" value="S-adenosyl-L-methionine-dependent methyltransferases"/>
    <property type="match status" value="1"/>
</dbReference>
<sequence length="211" mass="22386">MSHITGSREFRSLRFEVTADVLDPRPDSEVLIEAALALLPATGEPFNVLDLGTGTGCLLLAVLNERPAATGIGVDLSEAALAVARRNAWKLGLAERAQFRRGDWSNGLGGTFDLVLSNPPYIPSAEIDQLEPEVACHEPRLALDGGADGLDAYRAIAQRTPQLLANKGALIVEFGTGQAEAVCAIFAQHGLAEARLECDLAGRPRCFIATV</sequence>
<dbReference type="NCBIfam" id="TIGR00536">
    <property type="entry name" value="hemK_fam"/>
    <property type="match status" value="1"/>
</dbReference>
<keyword evidence="1 5" id="KW-0489">Methyltransferase</keyword>
<accession>E0XSQ3</accession>
<evidence type="ECO:0000256" key="2">
    <source>
        <dbReference type="ARBA" id="ARBA00022679"/>
    </source>
</evidence>